<comment type="caution">
    <text evidence="4">The sequence shown here is derived from an EMBL/GenBank/DDBJ whole genome shotgun (WGS) entry which is preliminary data.</text>
</comment>
<organism evidence="4 5">
    <name type="scientific">Fusarium duplospermum</name>
    <dbReference type="NCBI Taxonomy" id="1325734"/>
    <lineage>
        <taxon>Eukaryota</taxon>
        <taxon>Fungi</taxon>
        <taxon>Dikarya</taxon>
        <taxon>Ascomycota</taxon>
        <taxon>Pezizomycotina</taxon>
        <taxon>Sordariomycetes</taxon>
        <taxon>Hypocreomycetidae</taxon>
        <taxon>Hypocreales</taxon>
        <taxon>Nectriaceae</taxon>
        <taxon>Fusarium</taxon>
        <taxon>Fusarium solani species complex</taxon>
    </lineage>
</organism>
<dbReference type="Gene3D" id="3.40.50.300">
    <property type="entry name" value="P-loop containing nucleotide triphosphate hydrolases"/>
    <property type="match status" value="1"/>
</dbReference>
<dbReference type="AlphaFoldDB" id="A0A428QG57"/>
<evidence type="ECO:0000313" key="4">
    <source>
        <dbReference type="EMBL" id="RSL64292.1"/>
    </source>
</evidence>
<sequence>MPLTPIKPSERIDAWRERVPSRLERRDPFEGDGFEERPSTRLTFREASPPARRPSTRLSFLRAATPLFGRPSTSSSRPSSGLFKRPVEKKRKGIFGIFNGKRKRHDSEENIPREPIHLNFLFVGSKSAGQTSLLFRARYGYFPDASYRELDSDAFSNPLYETYVNERTYNDHPRLTYISWDAVFLCFNISDKVSMYTIMQWWHHASHDAFAKTETFQPLLYLVGLKKDLRDQCFLEDHRTGSALSPSGLMAYPTCCVCSSEANWQAKRIGAHRYIECSAATGQGMREVFEDSTREAARRALGEDCQEEVAPVPKKRRRFF</sequence>
<dbReference type="SUPFAM" id="SSF52540">
    <property type="entry name" value="P-loop containing nucleoside triphosphate hydrolases"/>
    <property type="match status" value="1"/>
</dbReference>
<protein>
    <recommendedName>
        <fullName evidence="6">GTPase Rho</fullName>
    </recommendedName>
</protein>
<dbReference type="InterPro" id="IPR027417">
    <property type="entry name" value="P-loop_NTPase"/>
</dbReference>
<feature type="region of interest" description="Disordered" evidence="3">
    <location>
        <begin position="18"/>
        <end position="40"/>
    </location>
</feature>
<dbReference type="GO" id="GO:0005525">
    <property type="term" value="F:GTP binding"/>
    <property type="evidence" value="ECO:0007669"/>
    <property type="project" value="UniProtKB-KW"/>
</dbReference>
<dbReference type="Proteomes" id="UP000288168">
    <property type="component" value="Unassembled WGS sequence"/>
</dbReference>
<dbReference type="Pfam" id="PF00071">
    <property type="entry name" value="Ras"/>
    <property type="match status" value="1"/>
</dbReference>
<dbReference type="SMART" id="SM00174">
    <property type="entry name" value="RHO"/>
    <property type="match status" value="1"/>
</dbReference>
<gene>
    <name evidence="4" type="ORF">CEP54_004744</name>
</gene>
<proteinExistence type="predicted"/>
<evidence type="ECO:0000256" key="2">
    <source>
        <dbReference type="ARBA" id="ARBA00023134"/>
    </source>
</evidence>
<dbReference type="OrthoDB" id="25896at2759"/>
<accession>A0A428QG57</accession>
<evidence type="ECO:0000313" key="5">
    <source>
        <dbReference type="Proteomes" id="UP000288168"/>
    </source>
</evidence>
<evidence type="ECO:0008006" key="6">
    <source>
        <dbReference type="Google" id="ProtNLM"/>
    </source>
</evidence>
<dbReference type="EMBL" id="NKCI01000034">
    <property type="protein sequence ID" value="RSL64292.1"/>
    <property type="molecule type" value="Genomic_DNA"/>
</dbReference>
<keyword evidence="1" id="KW-0547">Nucleotide-binding</keyword>
<dbReference type="GO" id="GO:0003924">
    <property type="term" value="F:GTPase activity"/>
    <property type="evidence" value="ECO:0007669"/>
    <property type="project" value="InterPro"/>
</dbReference>
<dbReference type="STRING" id="1325734.A0A428QG57"/>
<dbReference type="InterPro" id="IPR001806">
    <property type="entry name" value="Small_GTPase"/>
</dbReference>
<evidence type="ECO:0000256" key="3">
    <source>
        <dbReference type="SAM" id="MobiDB-lite"/>
    </source>
</evidence>
<keyword evidence="2" id="KW-0342">GTP-binding</keyword>
<dbReference type="PRINTS" id="PR00449">
    <property type="entry name" value="RASTRNSFRMNG"/>
</dbReference>
<feature type="compositionally biased region" description="Basic and acidic residues" evidence="3">
    <location>
        <begin position="18"/>
        <end position="39"/>
    </location>
</feature>
<keyword evidence="5" id="KW-1185">Reference proteome</keyword>
<dbReference type="PANTHER" id="PTHR24072">
    <property type="entry name" value="RHO FAMILY GTPASE"/>
    <property type="match status" value="1"/>
</dbReference>
<evidence type="ECO:0000256" key="1">
    <source>
        <dbReference type="ARBA" id="ARBA00022741"/>
    </source>
</evidence>
<name>A0A428QG57_9HYPO</name>
<dbReference type="GO" id="GO:0007264">
    <property type="term" value="P:small GTPase-mediated signal transduction"/>
    <property type="evidence" value="ECO:0007669"/>
    <property type="project" value="InterPro"/>
</dbReference>
<reference evidence="4 5" key="1">
    <citation type="submission" date="2017-06" db="EMBL/GenBank/DDBJ databases">
        <title>Comparative genomic analysis of Ambrosia Fusariam Clade fungi.</title>
        <authorList>
            <person name="Stajich J.E."/>
            <person name="Carrillo J."/>
            <person name="Kijimoto T."/>
            <person name="Eskalen A."/>
            <person name="O'Donnell K."/>
            <person name="Kasson M."/>
        </authorList>
    </citation>
    <scope>NUCLEOTIDE SEQUENCE [LARGE SCALE GENOMIC DNA]</scope>
    <source>
        <strain evidence="4 5">NRRL62584</strain>
    </source>
</reference>
<dbReference type="InterPro" id="IPR003578">
    <property type="entry name" value="Small_GTPase_Rho"/>
</dbReference>